<protein>
    <submittedName>
        <fullName evidence="2">Uncharacterized protein</fullName>
    </submittedName>
</protein>
<reference evidence="2" key="1">
    <citation type="submission" date="2021-02" db="EMBL/GenBank/DDBJ databases">
        <authorList>
            <person name="Dougan E. K."/>
            <person name="Rhodes N."/>
            <person name="Thang M."/>
            <person name="Chan C."/>
        </authorList>
    </citation>
    <scope>NUCLEOTIDE SEQUENCE</scope>
</reference>
<feature type="compositionally biased region" description="Basic and acidic residues" evidence="1">
    <location>
        <begin position="66"/>
        <end position="76"/>
    </location>
</feature>
<dbReference type="AlphaFoldDB" id="A0A812PSX1"/>
<accession>A0A812PSX1</accession>
<organism evidence="2 3">
    <name type="scientific">Symbiodinium natans</name>
    <dbReference type="NCBI Taxonomy" id="878477"/>
    <lineage>
        <taxon>Eukaryota</taxon>
        <taxon>Sar</taxon>
        <taxon>Alveolata</taxon>
        <taxon>Dinophyceae</taxon>
        <taxon>Suessiales</taxon>
        <taxon>Symbiodiniaceae</taxon>
        <taxon>Symbiodinium</taxon>
    </lineage>
</organism>
<feature type="compositionally biased region" description="Polar residues" evidence="1">
    <location>
        <begin position="77"/>
        <end position="89"/>
    </location>
</feature>
<evidence type="ECO:0000313" key="3">
    <source>
        <dbReference type="Proteomes" id="UP000604046"/>
    </source>
</evidence>
<feature type="region of interest" description="Disordered" evidence="1">
    <location>
        <begin position="344"/>
        <end position="367"/>
    </location>
</feature>
<gene>
    <name evidence="2" type="ORF">SNAT2548_LOCUS20064</name>
</gene>
<evidence type="ECO:0000256" key="1">
    <source>
        <dbReference type="SAM" id="MobiDB-lite"/>
    </source>
</evidence>
<dbReference type="Proteomes" id="UP000604046">
    <property type="component" value="Unassembled WGS sequence"/>
</dbReference>
<sequence>MASGRYAPGSASRTILQVPAMHCLSTALQSDNCHVRSHVSSLRLHFTTALRVPDSAYCATAADIMSERPEQTREPRPNSQAAETTTGPSTITVLWSQSDRSRPDEGVHDEWTPAPEPATHFSDQQQRLEHAVLLLEKLTVAALPAQIEAFQRAGDFRKLHNPFHDFPRVGNWVLALTGSMLSRHIRNAYSNWGNLGDFVECFTVSVAKAGKPPWFASYQDLVGTLADILNSCCSEAYEALHWQMTPAEFIRTIKTKDIKTVRAGEAGDPMLRELLHGRATSSMEPREHAAHTRTPAEERHIEDHQDGTRYREITTFYEPADNAPPDERGTDFVDLEIDVEVAEDRPTEGGAVGVAPQDPDPAGHSTEATGATEVIDIEDGEPEATELQGTALWIAERGSVPQRTKGPRAEQISRALTDLLRHVEGCAHGSGERA</sequence>
<proteinExistence type="predicted"/>
<feature type="compositionally biased region" description="Basic and acidic residues" evidence="1">
    <location>
        <begin position="284"/>
        <end position="306"/>
    </location>
</feature>
<comment type="caution">
    <text evidence="2">The sequence shown here is derived from an EMBL/GenBank/DDBJ whole genome shotgun (WGS) entry which is preliminary data.</text>
</comment>
<feature type="region of interest" description="Disordered" evidence="1">
    <location>
        <begin position="66"/>
        <end position="89"/>
    </location>
</feature>
<keyword evidence="3" id="KW-1185">Reference proteome</keyword>
<evidence type="ECO:0000313" key="2">
    <source>
        <dbReference type="EMBL" id="CAE7368623.1"/>
    </source>
</evidence>
<feature type="region of interest" description="Disordered" evidence="1">
    <location>
        <begin position="280"/>
        <end position="306"/>
    </location>
</feature>
<dbReference type="EMBL" id="CAJNDS010002199">
    <property type="protein sequence ID" value="CAE7368623.1"/>
    <property type="molecule type" value="Genomic_DNA"/>
</dbReference>
<name>A0A812PSX1_9DINO</name>